<proteinExistence type="predicted"/>
<dbReference type="EMBL" id="BMAW01103480">
    <property type="protein sequence ID" value="GFT09299.1"/>
    <property type="molecule type" value="Genomic_DNA"/>
</dbReference>
<dbReference type="Proteomes" id="UP000887013">
    <property type="component" value="Unassembled WGS sequence"/>
</dbReference>
<gene>
    <name evidence="1" type="ORF">NPIL_282041</name>
</gene>
<dbReference type="AlphaFoldDB" id="A0A8X6NE22"/>
<reference evidence="1" key="1">
    <citation type="submission" date="2020-08" db="EMBL/GenBank/DDBJ databases">
        <title>Multicomponent nature underlies the extraordinary mechanical properties of spider dragline silk.</title>
        <authorList>
            <person name="Kono N."/>
            <person name="Nakamura H."/>
            <person name="Mori M."/>
            <person name="Yoshida Y."/>
            <person name="Ohtoshi R."/>
            <person name="Malay A.D."/>
            <person name="Moran D.A.P."/>
            <person name="Tomita M."/>
            <person name="Numata K."/>
            <person name="Arakawa K."/>
        </authorList>
    </citation>
    <scope>NUCLEOTIDE SEQUENCE</scope>
</reference>
<name>A0A8X6NE22_NEPPI</name>
<organism evidence="1 2">
    <name type="scientific">Nephila pilipes</name>
    <name type="common">Giant wood spider</name>
    <name type="synonym">Nephila maculata</name>
    <dbReference type="NCBI Taxonomy" id="299642"/>
    <lineage>
        <taxon>Eukaryota</taxon>
        <taxon>Metazoa</taxon>
        <taxon>Ecdysozoa</taxon>
        <taxon>Arthropoda</taxon>
        <taxon>Chelicerata</taxon>
        <taxon>Arachnida</taxon>
        <taxon>Araneae</taxon>
        <taxon>Araneomorphae</taxon>
        <taxon>Entelegynae</taxon>
        <taxon>Araneoidea</taxon>
        <taxon>Nephilidae</taxon>
        <taxon>Nephila</taxon>
    </lineage>
</organism>
<protein>
    <submittedName>
        <fullName evidence="1">Uncharacterized protein</fullName>
    </submittedName>
</protein>
<sequence length="71" mass="8134">MSKFPMFEFLVSKIWKAVRQSSKDVLTVFAKCPSKEESKSALVAGIYQPHKTGRPEEVLRVDGQQYKKEES</sequence>
<evidence type="ECO:0000313" key="2">
    <source>
        <dbReference type="Proteomes" id="UP000887013"/>
    </source>
</evidence>
<accession>A0A8X6NE22</accession>
<evidence type="ECO:0000313" key="1">
    <source>
        <dbReference type="EMBL" id="GFT09299.1"/>
    </source>
</evidence>
<keyword evidence="2" id="KW-1185">Reference proteome</keyword>
<comment type="caution">
    <text evidence="1">The sequence shown here is derived from an EMBL/GenBank/DDBJ whole genome shotgun (WGS) entry which is preliminary data.</text>
</comment>